<proteinExistence type="predicted"/>
<evidence type="ECO:0000313" key="4">
    <source>
        <dbReference type="EMBL" id="TGY92925.1"/>
    </source>
</evidence>
<gene>
    <name evidence="4" type="ORF">E5162_07600</name>
</gene>
<dbReference type="PROSITE" id="PS50889">
    <property type="entry name" value="S4"/>
    <property type="match status" value="1"/>
</dbReference>
<feature type="domain" description="RNA-binding S4" evidence="3">
    <location>
        <begin position="31"/>
        <end position="59"/>
    </location>
</feature>
<dbReference type="CDD" id="cd00165">
    <property type="entry name" value="S4"/>
    <property type="match status" value="1"/>
</dbReference>
<reference evidence="4 5" key="1">
    <citation type="journal article" date="2013" name="Int. J. Syst. Evol. Microbiol.">
        <title>Marinicauda pacifica gen. nov., sp. nov., a prosthecate alphaproteobacterium of the family Hyphomonadaceae isolated from deep seawater.</title>
        <authorList>
            <person name="Zhang X.Y."/>
            <person name="Li G.W."/>
            <person name="Wang C.S."/>
            <person name="Zhang Y.J."/>
            <person name="Xu X.W."/>
            <person name="Li H."/>
            <person name="Liu A."/>
            <person name="Liu C."/>
            <person name="Xie B.B."/>
            <person name="Qin Q.L."/>
            <person name="Xu Z."/>
            <person name="Chen X.L."/>
            <person name="Zhou B.C."/>
            <person name="Zhang Y.Z."/>
        </authorList>
    </citation>
    <scope>NUCLEOTIDE SEQUENCE [LARGE SCALE GENOMIC DNA]</scope>
    <source>
        <strain evidence="4 5">P-1 km-3</strain>
    </source>
</reference>
<evidence type="ECO:0000256" key="1">
    <source>
        <dbReference type="PROSITE-ProRule" id="PRU00182"/>
    </source>
</evidence>
<dbReference type="AlphaFoldDB" id="A0A4S2HAH5"/>
<evidence type="ECO:0000259" key="3">
    <source>
        <dbReference type="Pfam" id="PF01479"/>
    </source>
</evidence>
<dbReference type="Proteomes" id="UP000305451">
    <property type="component" value="Unassembled WGS sequence"/>
</dbReference>
<evidence type="ECO:0000313" key="5">
    <source>
        <dbReference type="Proteomes" id="UP000305451"/>
    </source>
</evidence>
<protein>
    <submittedName>
        <fullName evidence="4">RNA-binding S4 domain-containing protein</fullName>
    </submittedName>
</protein>
<evidence type="ECO:0000256" key="2">
    <source>
        <dbReference type="SAM" id="MobiDB-lite"/>
    </source>
</evidence>
<sequence length="116" mass="13233">MPQALGIQPGHRRREGVSEAGLDKPSSQRCDLWLFRARFFKSRAAATRFVDAGHVRVDRFGQIQRIERASFAVRPADILIFVIGQTALRLRVEDLADRRGPAREAQALYERLDQTM</sequence>
<keyword evidence="1" id="KW-0694">RNA-binding</keyword>
<dbReference type="Pfam" id="PF01479">
    <property type="entry name" value="S4"/>
    <property type="match status" value="1"/>
</dbReference>
<organism evidence="4 5">
    <name type="scientific">Marinicauda pacifica</name>
    <dbReference type="NCBI Taxonomy" id="1133559"/>
    <lineage>
        <taxon>Bacteria</taxon>
        <taxon>Pseudomonadati</taxon>
        <taxon>Pseudomonadota</taxon>
        <taxon>Alphaproteobacteria</taxon>
        <taxon>Maricaulales</taxon>
        <taxon>Maricaulaceae</taxon>
        <taxon>Marinicauda</taxon>
    </lineage>
</organism>
<feature type="region of interest" description="Disordered" evidence="2">
    <location>
        <begin position="1"/>
        <end position="25"/>
    </location>
</feature>
<name>A0A4S2HAH5_9PROT</name>
<keyword evidence="5" id="KW-1185">Reference proteome</keyword>
<dbReference type="InterPro" id="IPR036986">
    <property type="entry name" value="S4_RNA-bd_sf"/>
</dbReference>
<comment type="caution">
    <text evidence="4">The sequence shown here is derived from an EMBL/GenBank/DDBJ whole genome shotgun (WGS) entry which is preliminary data.</text>
</comment>
<dbReference type="GO" id="GO:0003723">
    <property type="term" value="F:RNA binding"/>
    <property type="evidence" value="ECO:0007669"/>
    <property type="project" value="UniProtKB-KW"/>
</dbReference>
<dbReference type="EMBL" id="SRXV01000002">
    <property type="protein sequence ID" value="TGY92925.1"/>
    <property type="molecule type" value="Genomic_DNA"/>
</dbReference>
<dbReference type="Gene3D" id="3.10.290.10">
    <property type="entry name" value="RNA-binding S4 domain"/>
    <property type="match status" value="1"/>
</dbReference>
<dbReference type="InterPro" id="IPR002942">
    <property type="entry name" value="S4_RNA-bd"/>
</dbReference>
<dbReference type="SUPFAM" id="SSF55174">
    <property type="entry name" value="Alpha-L RNA-binding motif"/>
    <property type="match status" value="1"/>
</dbReference>
<accession>A0A4S2HAH5</accession>